<keyword evidence="2 6" id="KW-0698">rRNA processing</keyword>
<evidence type="ECO:0000256" key="4">
    <source>
        <dbReference type="ARBA" id="ARBA00022679"/>
    </source>
</evidence>
<feature type="domain" description="RlmG N-terminal" evidence="8">
    <location>
        <begin position="5"/>
        <end position="194"/>
    </location>
</feature>
<dbReference type="InterPro" id="IPR029063">
    <property type="entry name" value="SAM-dependent_MTases_sf"/>
</dbReference>
<feature type="domain" description="Methyltransferase small" evidence="7">
    <location>
        <begin position="216"/>
        <end position="387"/>
    </location>
</feature>
<evidence type="ECO:0000256" key="1">
    <source>
        <dbReference type="ARBA" id="ARBA00022490"/>
    </source>
</evidence>
<comment type="similarity">
    <text evidence="6">Belongs to the methyltransferase superfamily. RlmG family.</text>
</comment>
<dbReference type="PROSITE" id="PS00092">
    <property type="entry name" value="N6_MTASE"/>
    <property type="match status" value="1"/>
</dbReference>
<evidence type="ECO:0000313" key="9">
    <source>
        <dbReference type="EMBL" id="GGW65003.1"/>
    </source>
</evidence>
<dbReference type="EC" id="2.1.1.174" evidence="6"/>
<comment type="catalytic activity">
    <reaction evidence="6">
        <text>guanosine(1835) in 23S rRNA + S-adenosyl-L-methionine = N(2)-methylguanosine(1835) in 23S rRNA + S-adenosyl-L-homocysteine + H(+)</text>
        <dbReference type="Rhea" id="RHEA:42744"/>
        <dbReference type="Rhea" id="RHEA-COMP:10217"/>
        <dbReference type="Rhea" id="RHEA-COMP:10218"/>
        <dbReference type="ChEBI" id="CHEBI:15378"/>
        <dbReference type="ChEBI" id="CHEBI:57856"/>
        <dbReference type="ChEBI" id="CHEBI:59789"/>
        <dbReference type="ChEBI" id="CHEBI:74269"/>
        <dbReference type="ChEBI" id="CHEBI:74481"/>
        <dbReference type="EC" id="2.1.1.174"/>
    </reaction>
</comment>
<comment type="caution">
    <text evidence="9">The sequence shown here is derived from an EMBL/GenBank/DDBJ whole genome shotgun (WGS) entry which is preliminary data.</text>
</comment>
<sequence length="393" mass="43977">MIMNTLFSLGATKLHLQRWPLNQPNQSLQAWDAADELILEQAIAYCRARPANASNPLQVLILNDAFGALSCGVSTVLPIESALFVVQDSVLSQHASRHNRTQNAISNHALYELTSLDPLPTAPHLVLYKLPSNHSYLKYQLAALKQSITPHTRLIIAAKAKDITRNVLSLFEQYIGPTQASLTIKKCRYIETEYDTTRQPPATNFPLRWRLDNSNIMLVNHANVFAREQLDIGARFFLDHLPTVATNSTVIDLGCGNGVLSLQLLTQQPQCNLIACDESYMAVASAQATIMENYPHFLAQCQFIADDCLTRQADNSADWVICNPPFHQQSAVTTHIASQMFRDAKRVLKTGGRLRIVANRHLPYRLQLEKLFGHCQQLAANPKFVILESIKRS</sequence>
<dbReference type="PIRSF" id="PIRSF037565">
    <property type="entry name" value="RRNA_m2G_Mtase_RsmD_prd"/>
    <property type="match status" value="1"/>
</dbReference>
<gene>
    <name evidence="6 9" type="primary">rlmG</name>
    <name evidence="9" type="ORF">GCM10008111_21240</name>
</gene>
<dbReference type="GO" id="GO:0032259">
    <property type="term" value="P:methylation"/>
    <property type="evidence" value="ECO:0007669"/>
    <property type="project" value="UniProtKB-KW"/>
</dbReference>
<evidence type="ECO:0000259" key="8">
    <source>
        <dbReference type="Pfam" id="PF26049"/>
    </source>
</evidence>
<reference evidence="10" key="1">
    <citation type="journal article" date="2019" name="Int. J. Syst. Evol. Microbiol.">
        <title>The Global Catalogue of Microorganisms (GCM) 10K type strain sequencing project: providing services to taxonomists for standard genome sequencing and annotation.</title>
        <authorList>
            <consortium name="The Broad Institute Genomics Platform"/>
            <consortium name="The Broad Institute Genome Sequencing Center for Infectious Disease"/>
            <person name="Wu L."/>
            <person name="Ma J."/>
        </authorList>
    </citation>
    <scope>NUCLEOTIDE SEQUENCE [LARGE SCALE GENOMIC DNA]</scope>
    <source>
        <strain evidence="10">KCTC 23723</strain>
    </source>
</reference>
<accession>A0ABQ2WRQ9</accession>
<keyword evidence="4 6" id="KW-0808">Transferase</keyword>
<organism evidence="9 10">
    <name type="scientific">Alishewanella tabrizica</name>
    <dbReference type="NCBI Taxonomy" id="671278"/>
    <lineage>
        <taxon>Bacteria</taxon>
        <taxon>Pseudomonadati</taxon>
        <taxon>Pseudomonadota</taxon>
        <taxon>Gammaproteobacteria</taxon>
        <taxon>Alteromonadales</taxon>
        <taxon>Alteromonadaceae</taxon>
        <taxon>Alishewanella</taxon>
    </lineage>
</organism>
<evidence type="ECO:0000313" key="10">
    <source>
        <dbReference type="Proteomes" id="UP000634667"/>
    </source>
</evidence>
<comment type="subcellular location">
    <subcellularLocation>
        <location evidence="6">Cytoplasm</location>
    </subcellularLocation>
</comment>
<dbReference type="EMBL" id="BMYR01000008">
    <property type="protein sequence ID" value="GGW65003.1"/>
    <property type="molecule type" value="Genomic_DNA"/>
</dbReference>
<dbReference type="Gene3D" id="3.40.50.150">
    <property type="entry name" value="Vaccinia Virus protein VP39"/>
    <property type="match status" value="2"/>
</dbReference>
<evidence type="ECO:0000256" key="2">
    <source>
        <dbReference type="ARBA" id="ARBA00022552"/>
    </source>
</evidence>
<evidence type="ECO:0000259" key="7">
    <source>
        <dbReference type="Pfam" id="PF05175"/>
    </source>
</evidence>
<evidence type="ECO:0000256" key="5">
    <source>
        <dbReference type="ARBA" id="ARBA00022691"/>
    </source>
</evidence>
<dbReference type="PANTHER" id="PTHR47816:SF5">
    <property type="entry name" value="RIBOSOMAL RNA LARGE SUBUNIT METHYLTRANSFERASE G"/>
    <property type="match status" value="1"/>
</dbReference>
<dbReference type="SUPFAM" id="SSF53335">
    <property type="entry name" value="S-adenosyl-L-methionine-dependent methyltransferases"/>
    <property type="match status" value="1"/>
</dbReference>
<keyword evidence="1 6" id="KW-0963">Cytoplasm</keyword>
<dbReference type="Pfam" id="PF05175">
    <property type="entry name" value="MTS"/>
    <property type="match status" value="1"/>
</dbReference>
<dbReference type="Proteomes" id="UP000634667">
    <property type="component" value="Unassembled WGS sequence"/>
</dbReference>
<keyword evidence="10" id="KW-1185">Reference proteome</keyword>
<dbReference type="InterPro" id="IPR046977">
    <property type="entry name" value="RsmC/RlmG"/>
</dbReference>
<proteinExistence type="inferred from homology"/>
<dbReference type="InterPro" id="IPR007848">
    <property type="entry name" value="Small_mtfrase_dom"/>
</dbReference>
<keyword evidence="5 6" id="KW-0949">S-adenosyl-L-methionine</keyword>
<evidence type="ECO:0000256" key="6">
    <source>
        <dbReference type="HAMAP-Rule" id="MF_01859"/>
    </source>
</evidence>
<comment type="function">
    <text evidence="6">Specifically methylates the guanine in position 1835 (m2G1835) of 23S rRNA.</text>
</comment>
<dbReference type="InterPro" id="IPR017237">
    <property type="entry name" value="RLMG"/>
</dbReference>
<evidence type="ECO:0000256" key="3">
    <source>
        <dbReference type="ARBA" id="ARBA00022603"/>
    </source>
</evidence>
<dbReference type="PANTHER" id="PTHR47816">
    <property type="entry name" value="RIBOSOMAL RNA SMALL SUBUNIT METHYLTRANSFERASE C"/>
    <property type="match status" value="1"/>
</dbReference>
<name>A0ABQ2WRQ9_9ALTE</name>
<dbReference type="InterPro" id="IPR058679">
    <property type="entry name" value="RlmG_N"/>
</dbReference>
<dbReference type="GO" id="GO:0008168">
    <property type="term" value="F:methyltransferase activity"/>
    <property type="evidence" value="ECO:0007669"/>
    <property type="project" value="UniProtKB-KW"/>
</dbReference>
<dbReference type="CDD" id="cd02440">
    <property type="entry name" value="AdoMet_MTases"/>
    <property type="match status" value="1"/>
</dbReference>
<dbReference type="HAMAP" id="MF_01859">
    <property type="entry name" value="23SrRNA_methyltr_G"/>
    <property type="match status" value="1"/>
</dbReference>
<dbReference type="Pfam" id="PF26049">
    <property type="entry name" value="RLMG_N"/>
    <property type="match status" value="1"/>
</dbReference>
<protein>
    <recommendedName>
        <fullName evidence="6">Ribosomal RNA large subunit methyltransferase G</fullName>
        <ecNumber evidence="6">2.1.1.174</ecNumber>
    </recommendedName>
    <alternativeName>
        <fullName evidence="6">23S rRNA m2G1835 methyltransferase</fullName>
    </alternativeName>
    <alternativeName>
        <fullName evidence="6">rRNA (guanine-N(2)-)-methyltransferase RlmG</fullName>
    </alternativeName>
</protein>
<dbReference type="InterPro" id="IPR002052">
    <property type="entry name" value="DNA_methylase_N6_adenine_CS"/>
</dbReference>
<keyword evidence="3 6" id="KW-0489">Methyltransferase</keyword>